<dbReference type="InterPro" id="IPR036874">
    <property type="entry name" value="Carbonic_anhydrase_sf"/>
</dbReference>
<protein>
    <recommendedName>
        <fullName evidence="3 8">Carbonic anhydrase</fullName>
        <ecNumber evidence="3 8">4.2.1.1</ecNumber>
    </recommendedName>
    <alternativeName>
        <fullName evidence="8">Carbonate dehydratase</fullName>
    </alternativeName>
</protein>
<evidence type="ECO:0000313" key="10">
    <source>
        <dbReference type="EMBL" id="MCY0388515.1"/>
    </source>
</evidence>
<dbReference type="PROSITE" id="PS00704">
    <property type="entry name" value="PROK_CO2_ANHYDRASE_1"/>
    <property type="match status" value="1"/>
</dbReference>
<evidence type="ECO:0000256" key="2">
    <source>
        <dbReference type="ARBA" id="ARBA00006217"/>
    </source>
</evidence>
<keyword evidence="11" id="KW-1185">Reference proteome</keyword>
<accession>A0ABT3ZQL7</accession>
<comment type="similarity">
    <text evidence="2 8">Belongs to the beta-class carbonic anhydrase family.</text>
</comment>
<name>A0ABT3ZQL7_9BURK</name>
<dbReference type="Pfam" id="PF00484">
    <property type="entry name" value="Pro_CA"/>
    <property type="match status" value="1"/>
</dbReference>
<dbReference type="Gene3D" id="3.40.1050.10">
    <property type="entry name" value="Carbonic anhydrase"/>
    <property type="match status" value="1"/>
</dbReference>
<evidence type="ECO:0000256" key="1">
    <source>
        <dbReference type="ARBA" id="ARBA00001947"/>
    </source>
</evidence>
<dbReference type="Proteomes" id="UP001082899">
    <property type="component" value="Unassembled WGS sequence"/>
</dbReference>
<organism evidence="10 11">
    <name type="scientific">Robbsia betulipollinis</name>
    <dbReference type="NCBI Taxonomy" id="2981849"/>
    <lineage>
        <taxon>Bacteria</taxon>
        <taxon>Pseudomonadati</taxon>
        <taxon>Pseudomonadota</taxon>
        <taxon>Betaproteobacteria</taxon>
        <taxon>Burkholderiales</taxon>
        <taxon>Burkholderiaceae</taxon>
        <taxon>Robbsia</taxon>
    </lineage>
</organism>
<proteinExistence type="inferred from homology"/>
<keyword evidence="6 8" id="KW-0456">Lyase</keyword>
<dbReference type="EC" id="4.2.1.1" evidence="3 8"/>
<evidence type="ECO:0000256" key="8">
    <source>
        <dbReference type="RuleBase" id="RU003956"/>
    </source>
</evidence>
<dbReference type="SUPFAM" id="SSF53056">
    <property type="entry name" value="beta-carbonic anhydrase, cab"/>
    <property type="match status" value="1"/>
</dbReference>
<keyword evidence="5 8" id="KW-0862">Zinc</keyword>
<evidence type="ECO:0000256" key="6">
    <source>
        <dbReference type="ARBA" id="ARBA00023239"/>
    </source>
</evidence>
<evidence type="ECO:0000256" key="7">
    <source>
        <dbReference type="ARBA" id="ARBA00048348"/>
    </source>
</evidence>
<dbReference type="SMART" id="SM00947">
    <property type="entry name" value="Pro_CA"/>
    <property type="match status" value="1"/>
</dbReference>
<evidence type="ECO:0000256" key="5">
    <source>
        <dbReference type="ARBA" id="ARBA00022833"/>
    </source>
</evidence>
<dbReference type="PROSITE" id="PS00705">
    <property type="entry name" value="PROK_CO2_ANHYDRASE_2"/>
    <property type="match status" value="1"/>
</dbReference>
<evidence type="ECO:0000256" key="9">
    <source>
        <dbReference type="SAM" id="MobiDB-lite"/>
    </source>
</evidence>
<keyword evidence="4" id="KW-0479">Metal-binding</keyword>
<feature type="region of interest" description="Disordered" evidence="9">
    <location>
        <begin position="1"/>
        <end position="24"/>
    </location>
</feature>
<comment type="cofactor">
    <cofactor evidence="1">
        <name>Zn(2+)</name>
        <dbReference type="ChEBI" id="CHEBI:29105"/>
    </cofactor>
</comment>
<comment type="function">
    <text evidence="8">Reversible hydration of carbon dioxide.</text>
</comment>
<comment type="caution">
    <text evidence="10">The sequence shown here is derived from an EMBL/GenBank/DDBJ whole genome shotgun (WGS) entry which is preliminary data.</text>
</comment>
<dbReference type="InterPro" id="IPR045066">
    <property type="entry name" value="Beta_CA_cladeB"/>
</dbReference>
<gene>
    <name evidence="10" type="ORF">OVY01_15095</name>
</gene>
<dbReference type="PANTHER" id="PTHR11002">
    <property type="entry name" value="CARBONIC ANHYDRASE"/>
    <property type="match status" value="1"/>
</dbReference>
<dbReference type="InterPro" id="IPR015892">
    <property type="entry name" value="Carbonic_anhydrase_CS"/>
</dbReference>
<dbReference type="CDD" id="cd00884">
    <property type="entry name" value="beta_CA_cladeB"/>
    <property type="match status" value="1"/>
</dbReference>
<dbReference type="RefSeq" id="WP_267848408.1">
    <property type="nucleotide sequence ID" value="NZ_JAPMXC010000005.1"/>
</dbReference>
<evidence type="ECO:0000256" key="4">
    <source>
        <dbReference type="ARBA" id="ARBA00022723"/>
    </source>
</evidence>
<dbReference type="PANTHER" id="PTHR11002:SF76">
    <property type="entry name" value="CARBONIC ANHYDRASE"/>
    <property type="match status" value="1"/>
</dbReference>
<sequence length="238" mass="25284">MSDATSRPTLATAVASPGPESGTESMTRLLEGIGRFQQEAYAELRGQFESLSAGQAPHTLFITCADSRVAPELITQADPGEIFVCRNIGNIVPAYGEMLGGVSAVIEYAVCGLKVKNIVICGHTDCGAMKALSAGPQLLDESMPTVRAWLRNAESARSVVMATRTEDPPAAELTHALAYQNVITQLMHLRTHPSVAAGLANGTLGVYGWVFDIAEVRVSVLDPSGAWISNLRHEPPAR</sequence>
<evidence type="ECO:0000256" key="3">
    <source>
        <dbReference type="ARBA" id="ARBA00012925"/>
    </source>
</evidence>
<reference evidence="10" key="1">
    <citation type="submission" date="2022-11" db="EMBL/GenBank/DDBJ databases">
        <title>Robbsia betulipollinis sp. nov., isolated from pollen of birch (Betula pendula).</title>
        <authorList>
            <person name="Shi H."/>
            <person name="Ambika Manirajan B."/>
            <person name="Ratering S."/>
            <person name="Geissler-Plaum R."/>
            <person name="Schnell S."/>
        </authorList>
    </citation>
    <scope>NUCLEOTIDE SEQUENCE</scope>
    <source>
        <strain evidence="10">Bb-Pol-6</strain>
    </source>
</reference>
<dbReference type="EMBL" id="JAPMXC010000005">
    <property type="protein sequence ID" value="MCY0388515.1"/>
    <property type="molecule type" value="Genomic_DNA"/>
</dbReference>
<comment type="catalytic activity">
    <reaction evidence="7 8">
        <text>hydrogencarbonate + H(+) = CO2 + H2O</text>
        <dbReference type="Rhea" id="RHEA:10748"/>
        <dbReference type="ChEBI" id="CHEBI:15377"/>
        <dbReference type="ChEBI" id="CHEBI:15378"/>
        <dbReference type="ChEBI" id="CHEBI:16526"/>
        <dbReference type="ChEBI" id="CHEBI:17544"/>
        <dbReference type="EC" id="4.2.1.1"/>
    </reaction>
</comment>
<evidence type="ECO:0000313" key="11">
    <source>
        <dbReference type="Proteomes" id="UP001082899"/>
    </source>
</evidence>
<dbReference type="InterPro" id="IPR001765">
    <property type="entry name" value="Carbonic_anhydrase"/>
</dbReference>